<dbReference type="Gene3D" id="1.10.10.10">
    <property type="entry name" value="Winged helix-like DNA-binding domain superfamily/Winged helix DNA-binding domain"/>
    <property type="match status" value="1"/>
</dbReference>
<feature type="modified residue" description="4-aspartylphosphate" evidence="8">
    <location>
        <position position="50"/>
    </location>
</feature>
<evidence type="ECO:0000256" key="8">
    <source>
        <dbReference type="PROSITE-ProRule" id="PRU00169"/>
    </source>
</evidence>
<dbReference type="GO" id="GO:0005829">
    <property type="term" value="C:cytosol"/>
    <property type="evidence" value="ECO:0007669"/>
    <property type="project" value="TreeGrafter"/>
</dbReference>
<keyword evidence="2 8" id="KW-0597">Phosphoprotein</keyword>
<evidence type="ECO:0000256" key="2">
    <source>
        <dbReference type="ARBA" id="ARBA00022553"/>
    </source>
</evidence>
<evidence type="ECO:0000259" key="11">
    <source>
        <dbReference type="PROSITE" id="PS51755"/>
    </source>
</evidence>
<dbReference type="InterPro" id="IPR039420">
    <property type="entry name" value="WalR-like"/>
</dbReference>
<dbReference type="SUPFAM" id="SSF52172">
    <property type="entry name" value="CheY-like"/>
    <property type="match status" value="1"/>
</dbReference>
<dbReference type="InterPro" id="IPR001867">
    <property type="entry name" value="OmpR/PhoB-type_DNA-bd"/>
</dbReference>
<dbReference type="Pfam" id="PF00072">
    <property type="entry name" value="Response_reg"/>
    <property type="match status" value="1"/>
</dbReference>
<keyword evidence="4" id="KW-0805">Transcription regulation</keyword>
<dbReference type="InterPro" id="IPR036388">
    <property type="entry name" value="WH-like_DNA-bd_sf"/>
</dbReference>
<dbReference type="EMBL" id="CYZU01000017">
    <property type="protein sequence ID" value="CUO39774.1"/>
    <property type="molecule type" value="Genomic_DNA"/>
</dbReference>
<dbReference type="Gene3D" id="6.10.250.690">
    <property type="match status" value="1"/>
</dbReference>
<dbReference type="Gene3D" id="3.40.50.2300">
    <property type="match status" value="1"/>
</dbReference>
<evidence type="ECO:0000313" key="12">
    <source>
        <dbReference type="EMBL" id="CUO39774.1"/>
    </source>
</evidence>
<accession>A0A174EPN6</accession>
<dbReference type="InterPro" id="IPR016032">
    <property type="entry name" value="Sig_transdc_resp-reg_C-effctor"/>
</dbReference>
<sequence>MTIGIIEDDLLLNQALDIALQNAGYHTICVHTKKEALSLLGKTEGLLLVDIGLPDGDGITLYQELRKKRDIPAIFLTARDEEQDMLAAFDMGADDYVVKPFSMKVLLKRINAVFKRSSEEQMLSCRDIALYPDRKQVFLKGQEIALTAKEYQLLEYLMRNQGQVLTKENILEQIWGLDGQFVVDNTVSVTINRLRKKIEPDAKLPEYIHNVFGLGYRIGGR</sequence>
<dbReference type="GO" id="GO:0000976">
    <property type="term" value="F:transcription cis-regulatory region binding"/>
    <property type="evidence" value="ECO:0007669"/>
    <property type="project" value="TreeGrafter"/>
</dbReference>
<comment type="function">
    <text evidence="7">May play the central regulatory role in sporulation. It may be an element of the effector pathway responsible for the activation of sporulation genes in response to nutritional stress. Spo0A may act in concert with spo0H (a sigma factor) to control the expression of some genes that are critical to the sporulation process.</text>
</comment>
<dbReference type="SMART" id="SM00448">
    <property type="entry name" value="REC"/>
    <property type="match status" value="1"/>
</dbReference>
<name>A0A174EPN6_9FIRM</name>
<dbReference type="GO" id="GO:0000156">
    <property type="term" value="F:phosphorelay response regulator activity"/>
    <property type="evidence" value="ECO:0007669"/>
    <property type="project" value="TreeGrafter"/>
</dbReference>
<reference evidence="12 13" key="1">
    <citation type="submission" date="2015-09" db="EMBL/GenBank/DDBJ databases">
        <authorList>
            <consortium name="Pathogen Informatics"/>
        </authorList>
    </citation>
    <scope>NUCLEOTIDE SEQUENCE [LARGE SCALE GENOMIC DNA]</scope>
    <source>
        <strain evidence="12 13">2789STDY5834876</strain>
    </source>
</reference>
<dbReference type="SMART" id="SM00862">
    <property type="entry name" value="Trans_reg_C"/>
    <property type="match status" value="1"/>
</dbReference>
<evidence type="ECO:0000256" key="7">
    <source>
        <dbReference type="ARBA" id="ARBA00024867"/>
    </source>
</evidence>
<evidence type="ECO:0000256" key="3">
    <source>
        <dbReference type="ARBA" id="ARBA00023012"/>
    </source>
</evidence>
<keyword evidence="6" id="KW-0804">Transcription</keyword>
<dbReference type="Pfam" id="PF00486">
    <property type="entry name" value="Trans_reg_C"/>
    <property type="match status" value="1"/>
</dbReference>
<dbReference type="InterPro" id="IPR001789">
    <property type="entry name" value="Sig_transdc_resp-reg_receiver"/>
</dbReference>
<evidence type="ECO:0000256" key="6">
    <source>
        <dbReference type="ARBA" id="ARBA00023163"/>
    </source>
</evidence>
<organism evidence="12 13">
    <name type="scientific">Faecalicatena contorta</name>
    <dbReference type="NCBI Taxonomy" id="39482"/>
    <lineage>
        <taxon>Bacteria</taxon>
        <taxon>Bacillati</taxon>
        <taxon>Bacillota</taxon>
        <taxon>Clostridia</taxon>
        <taxon>Lachnospirales</taxon>
        <taxon>Lachnospiraceae</taxon>
        <taxon>Faecalicatena</taxon>
    </lineage>
</organism>
<dbReference type="PROSITE" id="PS50110">
    <property type="entry name" value="RESPONSE_REGULATORY"/>
    <property type="match status" value="1"/>
</dbReference>
<feature type="domain" description="OmpR/PhoB-type" evidence="11">
    <location>
        <begin position="120"/>
        <end position="220"/>
    </location>
</feature>
<evidence type="ECO:0000256" key="9">
    <source>
        <dbReference type="PROSITE-ProRule" id="PRU01091"/>
    </source>
</evidence>
<dbReference type="OrthoDB" id="9803564at2"/>
<dbReference type="GO" id="GO:0032993">
    <property type="term" value="C:protein-DNA complex"/>
    <property type="evidence" value="ECO:0007669"/>
    <property type="project" value="TreeGrafter"/>
</dbReference>
<dbReference type="InterPro" id="IPR011006">
    <property type="entry name" value="CheY-like_superfamily"/>
</dbReference>
<evidence type="ECO:0000256" key="1">
    <source>
        <dbReference type="ARBA" id="ARBA00018672"/>
    </source>
</evidence>
<evidence type="ECO:0000256" key="4">
    <source>
        <dbReference type="ARBA" id="ARBA00023015"/>
    </source>
</evidence>
<feature type="domain" description="Response regulatory" evidence="10">
    <location>
        <begin position="2"/>
        <end position="114"/>
    </location>
</feature>
<feature type="DNA-binding region" description="OmpR/PhoB-type" evidence="9">
    <location>
        <begin position="120"/>
        <end position="220"/>
    </location>
</feature>
<dbReference type="GO" id="GO:0006355">
    <property type="term" value="P:regulation of DNA-templated transcription"/>
    <property type="evidence" value="ECO:0007669"/>
    <property type="project" value="InterPro"/>
</dbReference>
<dbReference type="PROSITE" id="PS51755">
    <property type="entry name" value="OMPR_PHOB"/>
    <property type="match status" value="1"/>
</dbReference>
<evidence type="ECO:0000256" key="5">
    <source>
        <dbReference type="ARBA" id="ARBA00023125"/>
    </source>
</evidence>
<keyword evidence="3" id="KW-0902">Two-component regulatory system</keyword>
<dbReference type="SUPFAM" id="SSF46894">
    <property type="entry name" value="C-terminal effector domain of the bipartite response regulators"/>
    <property type="match status" value="1"/>
</dbReference>
<dbReference type="CDD" id="cd00383">
    <property type="entry name" value="trans_reg_C"/>
    <property type="match status" value="1"/>
</dbReference>
<dbReference type="PANTHER" id="PTHR48111:SF1">
    <property type="entry name" value="TWO-COMPONENT RESPONSE REGULATOR ORR33"/>
    <property type="match status" value="1"/>
</dbReference>
<dbReference type="RefSeq" id="WP_055152935.1">
    <property type="nucleotide sequence ID" value="NZ_CYZU01000017.1"/>
</dbReference>
<evidence type="ECO:0000313" key="13">
    <source>
        <dbReference type="Proteomes" id="UP000095544"/>
    </source>
</evidence>
<gene>
    <name evidence="12" type="primary">walR_2</name>
    <name evidence="12" type="ORF">ERS852491_02080</name>
</gene>
<dbReference type="PANTHER" id="PTHR48111">
    <property type="entry name" value="REGULATOR OF RPOS"/>
    <property type="match status" value="1"/>
</dbReference>
<evidence type="ECO:0000259" key="10">
    <source>
        <dbReference type="PROSITE" id="PS50110"/>
    </source>
</evidence>
<dbReference type="STRING" id="39482.ERS852491_02080"/>
<protein>
    <recommendedName>
        <fullName evidence="1">Stage 0 sporulation protein A homolog</fullName>
    </recommendedName>
</protein>
<dbReference type="Proteomes" id="UP000095544">
    <property type="component" value="Unassembled WGS sequence"/>
</dbReference>
<keyword evidence="5 9" id="KW-0238">DNA-binding</keyword>
<dbReference type="AlphaFoldDB" id="A0A174EPN6"/>
<proteinExistence type="predicted"/>